<protein>
    <submittedName>
        <fullName evidence="1">Uncharacterized protein</fullName>
    </submittedName>
</protein>
<dbReference type="Proteomes" id="UP000290289">
    <property type="component" value="Chromosome 5"/>
</dbReference>
<sequence>MMILIPARPAISSFSCGREMERSYRQTKVQQNKQRYVHFLSLPPRQKRPIEFRRHEIRKLVPDNWFLEIQKNLIRLGNPDRIVFDESRELP</sequence>
<organism evidence="1 2">
    <name type="scientific">Malus domestica</name>
    <name type="common">Apple</name>
    <name type="synonym">Pyrus malus</name>
    <dbReference type="NCBI Taxonomy" id="3750"/>
    <lineage>
        <taxon>Eukaryota</taxon>
        <taxon>Viridiplantae</taxon>
        <taxon>Streptophyta</taxon>
        <taxon>Embryophyta</taxon>
        <taxon>Tracheophyta</taxon>
        <taxon>Spermatophyta</taxon>
        <taxon>Magnoliopsida</taxon>
        <taxon>eudicotyledons</taxon>
        <taxon>Gunneridae</taxon>
        <taxon>Pentapetalae</taxon>
        <taxon>rosids</taxon>
        <taxon>fabids</taxon>
        <taxon>Rosales</taxon>
        <taxon>Rosaceae</taxon>
        <taxon>Amygdaloideae</taxon>
        <taxon>Maleae</taxon>
        <taxon>Malus</taxon>
    </lineage>
</organism>
<proteinExistence type="predicted"/>
<accession>A0A498JU33</accession>
<comment type="caution">
    <text evidence="1">The sequence shown here is derived from an EMBL/GenBank/DDBJ whole genome shotgun (WGS) entry which is preliminary data.</text>
</comment>
<keyword evidence="2" id="KW-1185">Reference proteome</keyword>
<name>A0A498JU33_MALDO</name>
<reference evidence="1 2" key="1">
    <citation type="submission" date="2018-10" db="EMBL/GenBank/DDBJ databases">
        <title>A high-quality apple genome assembly.</title>
        <authorList>
            <person name="Hu J."/>
        </authorList>
    </citation>
    <scope>NUCLEOTIDE SEQUENCE [LARGE SCALE GENOMIC DNA]</scope>
    <source>
        <strain evidence="2">cv. HFTH1</strain>
        <tissue evidence="1">Young leaf</tissue>
    </source>
</reference>
<evidence type="ECO:0000313" key="1">
    <source>
        <dbReference type="EMBL" id="RXH98447.1"/>
    </source>
</evidence>
<dbReference type="AlphaFoldDB" id="A0A498JU33"/>
<gene>
    <name evidence="1" type="ORF">DVH24_010772</name>
</gene>
<dbReference type="EMBL" id="RDQH01000331">
    <property type="protein sequence ID" value="RXH98447.1"/>
    <property type="molecule type" value="Genomic_DNA"/>
</dbReference>
<evidence type="ECO:0000313" key="2">
    <source>
        <dbReference type="Proteomes" id="UP000290289"/>
    </source>
</evidence>